<gene>
    <name evidence="4" type="ordered locus">Desac_2310</name>
</gene>
<dbReference type="PANTHER" id="PTHR12818:SF0">
    <property type="entry name" value="TRNA (ADENINE(37)-N6)-METHYLTRANSFERASE"/>
    <property type="match status" value="1"/>
</dbReference>
<dbReference type="InterPro" id="IPR023370">
    <property type="entry name" value="TrmO-like_N"/>
</dbReference>
<reference evidence="4 5" key="1">
    <citation type="journal article" date="2011" name="Stand. Genomic Sci.">
        <title>Complete genome sequence of the acetate-degrading sulfate reducer Desulfobacca acetoxidans type strain (ASRB2).</title>
        <authorList>
            <person name="Goker M."/>
            <person name="Teshima H."/>
            <person name="Lapidus A."/>
            <person name="Nolan M."/>
            <person name="Lucas S."/>
            <person name="Hammon N."/>
            <person name="Deshpande S."/>
            <person name="Cheng J.F."/>
            <person name="Tapia R."/>
            <person name="Han C."/>
            <person name="Goodwin L."/>
            <person name="Pitluck S."/>
            <person name="Huntemann M."/>
            <person name="Liolios K."/>
            <person name="Ivanova N."/>
            <person name="Pagani I."/>
            <person name="Mavromatis K."/>
            <person name="Ovchinikova G."/>
            <person name="Pati A."/>
            <person name="Chen A."/>
            <person name="Palaniappan K."/>
            <person name="Land M."/>
            <person name="Hauser L."/>
            <person name="Brambilla E.M."/>
            <person name="Rohde M."/>
            <person name="Spring S."/>
            <person name="Detter J.C."/>
            <person name="Woyke T."/>
            <person name="Bristow J."/>
            <person name="Eisen J.A."/>
            <person name="Markowitz V."/>
            <person name="Hugenholtz P."/>
            <person name="Kyrpides N.C."/>
            <person name="Klenk H.P."/>
        </authorList>
    </citation>
    <scope>NUCLEOTIDE SEQUENCE [LARGE SCALE GENOMIC DNA]</scope>
    <source>
        <strain evidence="5">ATCC 700848 / DSM 11109 / ASRB2</strain>
    </source>
</reference>
<dbReference type="InterPro" id="IPR023368">
    <property type="entry name" value="UPF0066_cons_site"/>
</dbReference>
<dbReference type="eggNOG" id="COG1720">
    <property type="taxonomic scope" value="Bacteria"/>
</dbReference>
<name>F2NFL5_DESAR</name>
<dbReference type="PANTHER" id="PTHR12818">
    <property type="entry name" value="TRNA (ADENINE(37)-N6)-METHYLTRANSFERASE"/>
    <property type="match status" value="1"/>
</dbReference>
<evidence type="ECO:0000313" key="5">
    <source>
        <dbReference type="Proteomes" id="UP000000483"/>
    </source>
</evidence>
<dbReference type="Gene3D" id="2.40.30.70">
    <property type="entry name" value="YaeB-like"/>
    <property type="match status" value="1"/>
</dbReference>
<dbReference type="Proteomes" id="UP000000483">
    <property type="component" value="Chromosome"/>
</dbReference>
<reference evidence="5" key="2">
    <citation type="submission" date="2011-03" db="EMBL/GenBank/DDBJ databases">
        <title>The complete genome of Desulfobacca acetoxidans DSM 11109.</title>
        <authorList>
            <consortium name="US DOE Joint Genome Institute (JGI-PGF)"/>
            <person name="Lucas S."/>
            <person name="Copeland A."/>
            <person name="Lapidus A."/>
            <person name="Bruce D."/>
            <person name="Goodwin L."/>
            <person name="Pitluck S."/>
            <person name="Peters L."/>
            <person name="Kyrpides N."/>
            <person name="Mavromatis K."/>
            <person name="Ivanova N."/>
            <person name="Ovchinnikova G."/>
            <person name="Teshima H."/>
            <person name="Detter J.C."/>
            <person name="Han C."/>
            <person name="Land M."/>
            <person name="Hauser L."/>
            <person name="Markowitz V."/>
            <person name="Cheng J.-F."/>
            <person name="Hugenholtz P."/>
            <person name="Woyke T."/>
            <person name="Wu D."/>
            <person name="Spring S."/>
            <person name="Schueler E."/>
            <person name="Brambilla E."/>
            <person name="Klenk H.-P."/>
            <person name="Eisen J.A."/>
        </authorList>
    </citation>
    <scope>NUCLEOTIDE SEQUENCE [LARGE SCALE GENOMIC DNA]</scope>
    <source>
        <strain evidence="5">ATCC 700848 / DSM 11109 / ASRB2</strain>
    </source>
</reference>
<dbReference type="HOGENOM" id="CLU_013458_2_1_7"/>
<dbReference type="InterPro" id="IPR040372">
    <property type="entry name" value="YaeB-like"/>
</dbReference>
<dbReference type="SUPFAM" id="SSF118196">
    <property type="entry name" value="YaeB-like"/>
    <property type="match status" value="1"/>
</dbReference>
<keyword evidence="5" id="KW-1185">Reference proteome</keyword>
<dbReference type="RefSeq" id="WP_013707243.1">
    <property type="nucleotide sequence ID" value="NC_015388.1"/>
</dbReference>
<dbReference type="PROSITE" id="PS01318">
    <property type="entry name" value="TSAA_1"/>
    <property type="match status" value="1"/>
</dbReference>
<evidence type="ECO:0000256" key="2">
    <source>
        <dbReference type="ARBA" id="ARBA00033753"/>
    </source>
</evidence>
<accession>F2NFL5</accession>
<dbReference type="InterPro" id="IPR036414">
    <property type="entry name" value="YaeB_N_sf"/>
</dbReference>
<proteinExistence type="inferred from homology"/>
<dbReference type="OrthoDB" id="9804309at2"/>
<sequence>MARNGNYLLQPIGWVRRENNQVSIEVEERYMPGLLGLEQHSHLWIIYYFHENETSPDRGLLQIHPRRNPANPLTGVFASRSSVRPNLLALSVARLLQVDGRHLILEKLDARDGAPVLDIKPYMPVSDLIPDATNPTWLPRLRKE</sequence>
<evidence type="ECO:0000256" key="1">
    <source>
        <dbReference type="ARBA" id="ARBA00022691"/>
    </source>
</evidence>
<dbReference type="CDD" id="cd09281">
    <property type="entry name" value="UPF0066"/>
    <property type="match status" value="1"/>
</dbReference>
<dbReference type="NCBIfam" id="TIGR00104">
    <property type="entry name" value="tRNA_TsaA"/>
    <property type="match status" value="1"/>
</dbReference>
<dbReference type="InterPro" id="IPR036413">
    <property type="entry name" value="YaeB-like_sf"/>
</dbReference>
<comment type="similarity">
    <text evidence="2">Belongs to the tRNA methyltransferase O family.</text>
</comment>
<dbReference type="EMBL" id="CP002629">
    <property type="protein sequence ID" value="AEB10134.1"/>
    <property type="molecule type" value="Genomic_DNA"/>
</dbReference>
<dbReference type="KEGG" id="dao:Desac_2310"/>
<dbReference type="PROSITE" id="PS51668">
    <property type="entry name" value="TSAA_2"/>
    <property type="match status" value="1"/>
</dbReference>
<evidence type="ECO:0000259" key="3">
    <source>
        <dbReference type="PROSITE" id="PS51668"/>
    </source>
</evidence>
<protein>
    <submittedName>
        <fullName evidence="4">Uncharacterized protein family UPF0066</fullName>
    </submittedName>
</protein>
<keyword evidence="1" id="KW-0949">S-adenosyl-L-methionine</keyword>
<feature type="domain" description="TsaA-like" evidence="3">
    <location>
        <begin position="9"/>
        <end position="131"/>
    </location>
</feature>
<dbReference type="AlphaFoldDB" id="F2NFL5"/>
<dbReference type="Pfam" id="PF01980">
    <property type="entry name" value="TrmO_N"/>
    <property type="match status" value="1"/>
</dbReference>
<organism evidence="4 5">
    <name type="scientific">Desulfobacca acetoxidans (strain ATCC 700848 / DSM 11109 / ASRB2)</name>
    <dbReference type="NCBI Taxonomy" id="880072"/>
    <lineage>
        <taxon>Bacteria</taxon>
        <taxon>Pseudomonadati</taxon>
        <taxon>Thermodesulfobacteriota</taxon>
        <taxon>Desulfobaccia</taxon>
        <taxon>Desulfobaccales</taxon>
        <taxon>Desulfobaccaceae</taxon>
        <taxon>Desulfobacca</taxon>
    </lineage>
</organism>
<evidence type="ECO:0000313" key="4">
    <source>
        <dbReference type="EMBL" id="AEB10134.1"/>
    </source>
</evidence>